<proteinExistence type="predicted"/>
<sequence length="71" mass="8337">ISMHLATIDVFPARRIRKNACRSLFIITNMNFAESWCFRILHYASSFSVKIDKLTVCNRFIINNILNVLKF</sequence>
<evidence type="ECO:0000313" key="2">
    <source>
        <dbReference type="Proteomes" id="UP000276133"/>
    </source>
</evidence>
<name>A0A3M7Q0W2_BRAPC</name>
<dbReference type="AlphaFoldDB" id="A0A3M7Q0W2"/>
<dbReference type="EMBL" id="REGN01008015">
    <property type="protein sequence ID" value="RNA04651.1"/>
    <property type="molecule type" value="Genomic_DNA"/>
</dbReference>
<evidence type="ECO:0000313" key="1">
    <source>
        <dbReference type="EMBL" id="RNA04651.1"/>
    </source>
</evidence>
<comment type="caution">
    <text evidence="1">The sequence shown here is derived from an EMBL/GenBank/DDBJ whole genome shotgun (WGS) entry which is preliminary data.</text>
</comment>
<dbReference type="Proteomes" id="UP000276133">
    <property type="component" value="Unassembled WGS sequence"/>
</dbReference>
<accession>A0A3M7Q0W2</accession>
<feature type="non-terminal residue" evidence="1">
    <location>
        <position position="1"/>
    </location>
</feature>
<reference evidence="1 2" key="1">
    <citation type="journal article" date="2018" name="Sci. Rep.">
        <title>Genomic signatures of local adaptation to the degree of environmental predictability in rotifers.</title>
        <authorList>
            <person name="Franch-Gras L."/>
            <person name="Hahn C."/>
            <person name="Garcia-Roger E.M."/>
            <person name="Carmona M.J."/>
            <person name="Serra M."/>
            <person name="Gomez A."/>
        </authorList>
    </citation>
    <scope>NUCLEOTIDE SEQUENCE [LARGE SCALE GENOMIC DNA]</scope>
    <source>
        <strain evidence="1">HYR1</strain>
    </source>
</reference>
<keyword evidence="2" id="KW-1185">Reference proteome</keyword>
<organism evidence="1 2">
    <name type="scientific">Brachionus plicatilis</name>
    <name type="common">Marine rotifer</name>
    <name type="synonym">Brachionus muelleri</name>
    <dbReference type="NCBI Taxonomy" id="10195"/>
    <lineage>
        <taxon>Eukaryota</taxon>
        <taxon>Metazoa</taxon>
        <taxon>Spiralia</taxon>
        <taxon>Gnathifera</taxon>
        <taxon>Rotifera</taxon>
        <taxon>Eurotatoria</taxon>
        <taxon>Monogononta</taxon>
        <taxon>Pseudotrocha</taxon>
        <taxon>Ploima</taxon>
        <taxon>Brachionidae</taxon>
        <taxon>Brachionus</taxon>
    </lineage>
</organism>
<protein>
    <submittedName>
        <fullName evidence="1">Uncharacterized protein</fullName>
    </submittedName>
</protein>
<gene>
    <name evidence="1" type="ORF">BpHYR1_017612</name>
</gene>